<dbReference type="InterPro" id="IPR055009">
    <property type="entry name" value="MrpR_N_CB"/>
</dbReference>
<dbReference type="GO" id="GO:0003677">
    <property type="term" value="F:DNA binding"/>
    <property type="evidence" value="ECO:0007669"/>
    <property type="project" value="InterPro"/>
</dbReference>
<dbReference type="RefSeq" id="WP_164801020.1">
    <property type="nucleotide sequence ID" value="NZ_JAALLZ010000006.1"/>
</dbReference>
<proteinExistence type="predicted"/>
<evidence type="ECO:0000313" key="2">
    <source>
        <dbReference type="EMBL" id="NGU31089.1"/>
    </source>
</evidence>
<organism evidence="2 3">
    <name type="scientific">Clostridium perfringens</name>
    <dbReference type="NCBI Taxonomy" id="1502"/>
    <lineage>
        <taxon>Bacteria</taxon>
        <taxon>Bacillati</taxon>
        <taxon>Bacillota</taxon>
        <taxon>Clostridia</taxon>
        <taxon>Eubacteriales</taxon>
        <taxon>Clostridiaceae</taxon>
        <taxon>Clostridium</taxon>
    </lineage>
</organism>
<gene>
    <name evidence="2" type="ORF">G6Z34_13440</name>
</gene>
<dbReference type="Proteomes" id="UP000481454">
    <property type="component" value="Unassembled WGS sequence"/>
</dbReference>
<dbReference type="Pfam" id="PF22822">
    <property type="entry name" value="MrpR_N_CB"/>
    <property type="match status" value="1"/>
</dbReference>
<comment type="caution">
    <text evidence="2">The sequence shown here is derived from an EMBL/GenBank/DDBJ whole genome shotgun (WGS) entry which is preliminary data.</text>
</comment>
<dbReference type="AlphaFoldDB" id="A0AAP7BWQ1"/>
<dbReference type="InterPro" id="IPR011010">
    <property type="entry name" value="DNA_brk_join_enz"/>
</dbReference>
<protein>
    <recommendedName>
        <fullName evidence="1">MrpR N-terminal core-binding domain-containing protein</fullName>
    </recommendedName>
</protein>
<accession>A0AAP7BWQ1</accession>
<reference evidence="2 3" key="1">
    <citation type="submission" date="2020-02" db="EMBL/GenBank/DDBJ databases">
        <title>Genomic Insights into the Phylogeny and Genetic Plasticity of the Human and Animal Enteric Pathogen Clostridium perfringens.</title>
        <authorList>
            <person name="Feng Y."/>
            <person name="Hu Y."/>
        </authorList>
    </citation>
    <scope>NUCLEOTIDE SEQUENCE [LARGE SCALE GENOMIC DNA]</scope>
    <source>
        <strain evidence="2 3">CP-40</strain>
    </source>
</reference>
<evidence type="ECO:0000259" key="1">
    <source>
        <dbReference type="Pfam" id="PF22822"/>
    </source>
</evidence>
<feature type="domain" description="MrpR N-terminal core-binding" evidence="1">
    <location>
        <begin position="24"/>
        <end position="101"/>
    </location>
</feature>
<name>A0AAP7BWQ1_CLOPF</name>
<evidence type="ECO:0000313" key="3">
    <source>
        <dbReference type="Proteomes" id="UP000481454"/>
    </source>
</evidence>
<sequence length="356" mass="42236">MFSNYIVDYNRALKEINNLDTFSKNKIKFLEEQGYADTTKQNYWSMFNNHIHDLEVMYDKDLAMFNEMEALSIIKTRMTTDLSTIASLKSLINGYEEWALETGLNPTYNPCINWNTREIAIINEEKIRKNYISIDDLFALWDKTKDKAEIVTIHEFAIVLLARLGLKGSKYKELRYLKMQDINLDSYIINVTDRDEDNLEDVKVVKKINIDKRILDVLIQADKQEYMRKKAYHKISKEEFIDTEYILKSTKGKVIDLMAIRKGIIDFFTEANREYIPAKDLFRNAEIDTLIKIKRTKKWNKLDMKDFIEVIEEYELKKSYNIALKLKDLYIKITNDDDIIYGKYNYDENGNRIILD</sequence>
<dbReference type="SUPFAM" id="SSF56349">
    <property type="entry name" value="DNA breaking-rejoining enzymes"/>
    <property type="match status" value="1"/>
</dbReference>
<dbReference type="EMBL" id="JAALLZ010000006">
    <property type="protein sequence ID" value="NGU31089.1"/>
    <property type="molecule type" value="Genomic_DNA"/>
</dbReference>